<dbReference type="RefSeq" id="WP_017814689.1">
    <property type="nucleotide sequence ID" value="NZ_CP013023.1"/>
</dbReference>
<name>A0A172ZJN6_9BACL</name>
<keyword evidence="6 10" id="KW-0548">Nucleotidyltransferase</keyword>
<evidence type="ECO:0000256" key="8">
    <source>
        <dbReference type="ARBA" id="ARBA00029924"/>
    </source>
</evidence>
<dbReference type="InterPro" id="IPR003716">
    <property type="entry name" value="DNA-dir_RNA_pol_omega"/>
</dbReference>
<gene>
    <name evidence="10" type="primary">rpoZ</name>
    <name evidence="11" type="ORF">AR543_17440</name>
</gene>
<reference evidence="11 12" key="2">
    <citation type="journal article" date="2016" name="Int. J. Syst. Evol. Microbiol.">
        <title>Paenibacillus bovis sp. nov., isolated from raw yak (Bos grunniens) milk.</title>
        <authorList>
            <person name="Gao C."/>
            <person name="Han J."/>
            <person name="Liu Z."/>
            <person name="Xu X."/>
            <person name="Hang F."/>
            <person name="Wu Z."/>
        </authorList>
    </citation>
    <scope>NUCLEOTIDE SEQUENCE [LARGE SCALE GENOMIC DNA]</scope>
    <source>
        <strain evidence="11 12">BD3526</strain>
    </source>
</reference>
<evidence type="ECO:0000256" key="9">
    <source>
        <dbReference type="ARBA" id="ARBA00048552"/>
    </source>
</evidence>
<sequence length="77" mass="9011">MLYPSIDEMMNKVDSKYSLVVAASRRARQLRDGSKSELHDPRSHKYVGVALEEIYNDNIKIERRTEAELEQSDRENK</sequence>
<dbReference type="NCBIfam" id="TIGR00690">
    <property type="entry name" value="rpoZ"/>
    <property type="match status" value="1"/>
</dbReference>
<evidence type="ECO:0000313" key="12">
    <source>
        <dbReference type="Proteomes" id="UP000078148"/>
    </source>
</evidence>
<evidence type="ECO:0000256" key="6">
    <source>
        <dbReference type="ARBA" id="ARBA00022695"/>
    </source>
</evidence>
<dbReference type="InterPro" id="IPR006110">
    <property type="entry name" value="Pol_omega/Rpo6/RPB6"/>
</dbReference>
<dbReference type="AlphaFoldDB" id="A0A172ZJN6"/>
<evidence type="ECO:0000256" key="5">
    <source>
        <dbReference type="ARBA" id="ARBA00022679"/>
    </source>
</evidence>
<comment type="function">
    <text evidence="10">Promotes RNA polymerase assembly. Latches the N- and C-terminal regions of the beta' subunit thereby facilitating its interaction with the beta and alpha subunits.</text>
</comment>
<reference evidence="12" key="1">
    <citation type="submission" date="2015-10" db="EMBL/GenBank/DDBJ databases">
        <title>Genome of Paenibacillus bovis sp. nov.</title>
        <authorList>
            <person name="Wu Z."/>
            <person name="Gao C."/>
            <person name="Liu Z."/>
            <person name="Zheng H."/>
        </authorList>
    </citation>
    <scope>NUCLEOTIDE SEQUENCE [LARGE SCALE GENOMIC DNA]</scope>
    <source>
        <strain evidence="12">BD3526</strain>
    </source>
</reference>
<dbReference type="OrthoDB" id="9815459at2"/>
<dbReference type="GO" id="GO:0003899">
    <property type="term" value="F:DNA-directed RNA polymerase activity"/>
    <property type="evidence" value="ECO:0007669"/>
    <property type="project" value="UniProtKB-UniRule"/>
</dbReference>
<proteinExistence type="inferred from homology"/>
<dbReference type="PANTHER" id="PTHR34476">
    <property type="entry name" value="DNA-DIRECTED RNA POLYMERASE SUBUNIT OMEGA"/>
    <property type="match status" value="1"/>
</dbReference>
<comment type="subunit">
    <text evidence="10">The RNAP catalytic core consists of 2 alpha, 1 beta, 1 beta' and 1 omega subunit. When a sigma factor is associated with the core the holoenzyme is formed, which can initiate transcription.</text>
</comment>
<evidence type="ECO:0000256" key="10">
    <source>
        <dbReference type="HAMAP-Rule" id="MF_00366"/>
    </source>
</evidence>
<evidence type="ECO:0000256" key="3">
    <source>
        <dbReference type="ARBA" id="ARBA00013725"/>
    </source>
</evidence>
<dbReference type="Proteomes" id="UP000078148">
    <property type="component" value="Chromosome"/>
</dbReference>
<dbReference type="GO" id="GO:0000428">
    <property type="term" value="C:DNA-directed RNA polymerase complex"/>
    <property type="evidence" value="ECO:0007669"/>
    <property type="project" value="UniProtKB-KW"/>
</dbReference>
<accession>A0A172ZJN6</accession>
<dbReference type="STRING" id="1616788.AR543_17440"/>
<dbReference type="InterPro" id="IPR036161">
    <property type="entry name" value="RPB6/omega-like_sf"/>
</dbReference>
<evidence type="ECO:0000256" key="2">
    <source>
        <dbReference type="ARBA" id="ARBA00012418"/>
    </source>
</evidence>
<comment type="catalytic activity">
    <reaction evidence="9 10">
        <text>RNA(n) + a ribonucleoside 5'-triphosphate = RNA(n+1) + diphosphate</text>
        <dbReference type="Rhea" id="RHEA:21248"/>
        <dbReference type="Rhea" id="RHEA-COMP:14527"/>
        <dbReference type="Rhea" id="RHEA-COMP:17342"/>
        <dbReference type="ChEBI" id="CHEBI:33019"/>
        <dbReference type="ChEBI" id="CHEBI:61557"/>
        <dbReference type="ChEBI" id="CHEBI:140395"/>
        <dbReference type="EC" id="2.7.7.6"/>
    </reaction>
</comment>
<organism evidence="11 12">
    <name type="scientific">Paenibacillus bovis</name>
    <dbReference type="NCBI Taxonomy" id="1616788"/>
    <lineage>
        <taxon>Bacteria</taxon>
        <taxon>Bacillati</taxon>
        <taxon>Bacillota</taxon>
        <taxon>Bacilli</taxon>
        <taxon>Bacillales</taxon>
        <taxon>Paenibacillaceae</taxon>
        <taxon>Paenibacillus</taxon>
    </lineage>
</organism>
<dbReference type="GO" id="GO:0006351">
    <property type="term" value="P:DNA-templated transcription"/>
    <property type="evidence" value="ECO:0007669"/>
    <property type="project" value="UniProtKB-UniRule"/>
</dbReference>
<keyword evidence="5 10" id="KW-0808">Transferase</keyword>
<keyword evidence="7 10" id="KW-0804">Transcription</keyword>
<dbReference type="GO" id="GO:0003677">
    <property type="term" value="F:DNA binding"/>
    <property type="evidence" value="ECO:0007669"/>
    <property type="project" value="UniProtKB-UniRule"/>
</dbReference>
<protein>
    <recommendedName>
        <fullName evidence="3 10">DNA-directed RNA polymerase subunit omega</fullName>
        <shortName evidence="10">RNAP omega subunit</shortName>
        <ecNumber evidence="2 10">2.7.7.6</ecNumber>
    </recommendedName>
    <alternativeName>
        <fullName evidence="10">RNA polymerase omega subunit</fullName>
    </alternativeName>
    <alternativeName>
        <fullName evidence="8 10">Transcriptase subunit omega</fullName>
    </alternativeName>
</protein>
<dbReference type="HAMAP" id="MF_00366">
    <property type="entry name" value="RNApol_bact_RpoZ"/>
    <property type="match status" value="1"/>
</dbReference>
<evidence type="ECO:0000256" key="1">
    <source>
        <dbReference type="ARBA" id="ARBA00006711"/>
    </source>
</evidence>
<dbReference type="EC" id="2.7.7.6" evidence="2 10"/>
<keyword evidence="12" id="KW-1185">Reference proteome</keyword>
<evidence type="ECO:0000313" key="11">
    <source>
        <dbReference type="EMBL" id="ANF97612.1"/>
    </source>
</evidence>
<dbReference type="PANTHER" id="PTHR34476:SF1">
    <property type="entry name" value="DNA-DIRECTED RNA POLYMERASE SUBUNIT OMEGA"/>
    <property type="match status" value="1"/>
</dbReference>
<evidence type="ECO:0000256" key="4">
    <source>
        <dbReference type="ARBA" id="ARBA00022478"/>
    </source>
</evidence>
<keyword evidence="4 10" id="KW-0240">DNA-directed RNA polymerase</keyword>
<dbReference type="Pfam" id="PF01192">
    <property type="entry name" value="RNA_pol_Rpb6"/>
    <property type="match status" value="1"/>
</dbReference>
<dbReference type="KEGG" id="pbv:AR543_17440"/>
<dbReference type="SUPFAM" id="SSF63562">
    <property type="entry name" value="RPB6/omega subunit-like"/>
    <property type="match status" value="1"/>
</dbReference>
<dbReference type="Gene3D" id="3.90.940.10">
    <property type="match status" value="1"/>
</dbReference>
<comment type="similarity">
    <text evidence="1 10">Belongs to the RNA polymerase subunit omega family.</text>
</comment>
<dbReference type="SMART" id="SM01409">
    <property type="entry name" value="RNA_pol_Rpb6"/>
    <property type="match status" value="1"/>
</dbReference>
<dbReference type="EMBL" id="CP013023">
    <property type="protein sequence ID" value="ANF97612.1"/>
    <property type="molecule type" value="Genomic_DNA"/>
</dbReference>
<evidence type="ECO:0000256" key="7">
    <source>
        <dbReference type="ARBA" id="ARBA00023163"/>
    </source>
</evidence>